<accession>A0A8D1S3J0</accession>
<dbReference type="AlphaFoldDB" id="A0A8D1S3J0"/>
<reference evidence="1" key="1">
    <citation type="submission" date="2025-08" db="UniProtKB">
        <authorList>
            <consortium name="Ensembl"/>
        </authorList>
    </citation>
    <scope>IDENTIFICATION</scope>
</reference>
<name>A0A8D1S3J0_PIG</name>
<dbReference type="Proteomes" id="UP000694724">
    <property type="component" value="Unplaced"/>
</dbReference>
<dbReference type="InterPro" id="IPR015943">
    <property type="entry name" value="WD40/YVTN_repeat-like_dom_sf"/>
</dbReference>
<sequence>MQEPGCARACIQVSTATEHCPRQGRRLALALTNRLNVRSQIMVTLFLEDSQLPPTKEEVEETLPVLSLAPCECELNASCLWIGSSAGLFIFNLANFELEAVLHFKEFGSLSIQVAGSCAMMSRPCGRKGSSFATQHPQAYHLFATTATGDGVKLWDMRTLRCERRFEGHPNRCHPCGIAWSPCGRYVACGAEDRHDLAGGTRLMHSREHLLHTAAHGNAEPVNDRPQFPAHVLLDSSRSSPVSSALTEVPCSFTVPFPDPPPQASSLSGSCCLNASRWTDSTQAVNSGL</sequence>
<dbReference type="InterPro" id="IPR042411">
    <property type="entry name" value="WDR27"/>
</dbReference>
<dbReference type="Ensembl" id="ENSSSCT00055053098.1">
    <property type="protein sequence ID" value="ENSSSCP00055042374.1"/>
    <property type="gene ID" value="ENSSSCG00055026881.1"/>
</dbReference>
<evidence type="ECO:0000313" key="1">
    <source>
        <dbReference type="Ensembl" id="ENSSSCP00055042374.1"/>
    </source>
</evidence>
<dbReference type="InterPro" id="IPR036322">
    <property type="entry name" value="WD40_repeat_dom_sf"/>
</dbReference>
<protein>
    <recommendedName>
        <fullName evidence="3">WD repeat-containing protein 27</fullName>
    </recommendedName>
</protein>
<dbReference type="PANTHER" id="PTHR44525:SF1">
    <property type="entry name" value="WD REPEAT-CONTAINING PROTEIN 27"/>
    <property type="match status" value="1"/>
</dbReference>
<proteinExistence type="predicted"/>
<organism evidence="1 2">
    <name type="scientific">Sus scrofa</name>
    <name type="common">Pig</name>
    <dbReference type="NCBI Taxonomy" id="9823"/>
    <lineage>
        <taxon>Eukaryota</taxon>
        <taxon>Metazoa</taxon>
        <taxon>Chordata</taxon>
        <taxon>Craniata</taxon>
        <taxon>Vertebrata</taxon>
        <taxon>Euteleostomi</taxon>
        <taxon>Mammalia</taxon>
        <taxon>Eutheria</taxon>
        <taxon>Laurasiatheria</taxon>
        <taxon>Artiodactyla</taxon>
        <taxon>Suina</taxon>
        <taxon>Suidae</taxon>
        <taxon>Sus</taxon>
    </lineage>
</organism>
<dbReference type="PANTHER" id="PTHR44525">
    <property type="entry name" value="WD REPEAT-CONTAINING PROTEIN 27"/>
    <property type="match status" value="1"/>
</dbReference>
<evidence type="ECO:0000313" key="2">
    <source>
        <dbReference type="Proteomes" id="UP000694724"/>
    </source>
</evidence>
<dbReference type="Gene3D" id="2.130.10.10">
    <property type="entry name" value="YVTN repeat-like/Quinoprotein amine dehydrogenase"/>
    <property type="match status" value="1"/>
</dbReference>
<dbReference type="SUPFAM" id="SSF50978">
    <property type="entry name" value="WD40 repeat-like"/>
    <property type="match status" value="1"/>
</dbReference>
<evidence type="ECO:0008006" key="3">
    <source>
        <dbReference type="Google" id="ProtNLM"/>
    </source>
</evidence>